<proteinExistence type="predicted"/>
<dbReference type="AlphaFoldDB" id="A0A8S9Z484"/>
<dbReference type="EMBL" id="JTDE01000111">
    <property type="protein sequence ID" value="KAF7262285.1"/>
    <property type="molecule type" value="Genomic_DNA"/>
</dbReference>
<accession>A0A8S9Z484</accession>
<keyword evidence="2" id="KW-1185">Reference proteome</keyword>
<organism evidence="1 2">
    <name type="scientific">Paragonimus skrjabini miyazakii</name>
    <dbReference type="NCBI Taxonomy" id="59628"/>
    <lineage>
        <taxon>Eukaryota</taxon>
        <taxon>Metazoa</taxon>
        <taxon>Spiralia</taxon>
        <taxon>Lophotrochozoa</taxon>
        <taxon>Platyhelminthes</taxon>
        <taxon>Trematoda</taxon>
        <taxon>Digenea</taxon>
        <taxon>Plagiorchiida</taxon>
        <taxon>Troglotremata</taxon>
        <taxon>Troglotrematidae</taxon>
        <taxon>Paragonimus</taxon>
    </lineage>
</organism>
<dbReference type="Proteomes" id="UP000822476">
    <property type="component" value="Unassembled WGS sequence"/>
</dbReference>
<evidence type="ECO:0000313" key="1">
    <source>
        <dbReference type="EMBL" id="KAF7262285.1"/>
    </source>
</evidence>
<evidence type="ECO:0000313" key="2">
    <source>
        <dbReference type="Proteomes" id="UP000822476"/>
    </source>
</evidence>
<comment type="caution">
    <text evidence="1">The sequence shown here is derived from an EMBL/GenBank/DDBJ whole genome shotgun (WGS) entry which is preliminary data.</text>
</comment>
<protein>
    <submittedName>
        <fullName evidence="1">Uncharacterized protein</fullName>
    </submittedName>
</protein>
<name>A0A8S9Z484_9TREM</name>
<gene>
    <name evidence="1" type="ORF">EG68_00448</name>
</gene>
<sequence>MSGKQGKSVLVRNKLRMLKRNNTMHIDFVTAPPGKSELPQTLQRHESCQSLDNEVIFEQGSDVSLAKPAGCSLAHEADQTVLDNNNKDQEQVELIQRRGRRRAVIDEQNLIEEVAVDNQECNMDNGKTEK</sequence>
<reference evidence="1" key="1">
    <citation type="submission" date="2019-07" db="EMBL/GenBank/DDBJ databases">
        <title>Annotation for the trematode Paragonimus miyazaki's.</title>
        <authorList>
            <person name="Choi Y.-J."/>
        </authorList>
    </citation>
    <scope>NUCLEOTIDE SEQUENCE</scope>
    <source>
        <strain evidence="1">Japan</strain>
    </source>
</reference>
<dbReference type="OrthoDB" id="10592786at2759"/>